<dbReference type="AlphaFoldDB" id="A0AAD3D1D0"/>
<protein>
    <submittedName>
        <fullName evidence="1">Uncharacterized protein</fullName>
    </submittedName>
</protein>
<gene>
    <name evidence="1" type="ORF">CTEN210_11457</name>
</gene>
<keyword evidence="2" id="KW-1185">Reference proteome</keyword>
<evidence type="ECO:0000313" key="1">
    <source>
        <dbReference type="EMBL" id="GFH54981.1"/>
    </source>
</evidence>
<organism evidence="1 2">
    <name type="scientific">Chaetoceros tenuissimus</name>
    <dbReference type="NCBI Taxonomy" id="426638"/>
    <lineage>
        <taxon>Eukaryota</taxon>
        <taxon>Sar</taxon>
        <taxon>Stramenopiles</taxon>
        <taxon>Ochrophyta</taxon>
        <taxon>Bacillariophyta</taxon>
        <taxon>Coscinodiscophyceae</taxon>
        <taxon>Chaetocerotophycidae</taxon>
        <taxon>Chaetocerotales</taxon>
        <taxon>Chaetocerotaceae</taxon>
        <taxon>Chaetoceros</taxon>
    </lineage>
</organism>
<sequence>MNHHQSSSLCCCIALEKYIYRKEERARTFTELESKMRRSMINLAKRVTIPKLSPSHCKARIVEVLKPYEQMSTPLATSSKDIYVECYDTIMVLECSPDLIADPADREYDNQKLMMIIETCEDGDLHLKQEVIEESQWLDVNTEIGIIVDDDDEIDDDWTWQAYIHDGST</sequence>
<dbReference type="EMBL" id="BLLK01000047">
    <property type="protein sequence ID" value="GFH54981.1"/>
    <property type="molecule type" value="Genomic_DNA"/>
</dbReference>
<comment type="caution">
    <text evidence="1">The sequence shown here is derived from an EMBL/GenBank/DDBJ whole genome shotgun (WGS) entry which is preliminary data.</text>
</comment>
<name>A0AAD3D1D0_9STRA</name>
<dbReference type="Proteomes" id="UP001054902">
    <property type="component" value="Unassembled WGS sequence"/>
</dbReference>
<accession>A0AAD3D1D0</accession>
<evidence type="ECO:0000313" key="2">
    <source>
        <dbReference type="Proteomes" id="UP001054902"/>
    </source>
</evidence>
<reference evidence="1 2" key="1">
    <citation type="journal article" date="2021" name="Sci. Rep.">
        <title>The genome of the diatom Chaetoceros tenuissimus carries an ancient integrated fragment of an extant virus.</title>
        <authorList>
            <person name="Hongo Y."/>
            <person name="Kimura K."/>
            <person name="Takaki Y."/>
            <person name="Yoshida Y."/>
            <person name="Baba S."/>
            <person name="Kobayashi G."/>
            <person name="Nagasaki K."/>
            <person name="Hano T."/>
            <person name="Tomaru Y."/>
        </authorList>
    </citation>
    <scope>NUCLEOTIDE SEQUENCE [LARGE SCALE GENOMIC DNA]</scope>
    <source>
        <strain evidence="1 2">NIES-3715</strain>
    </source>
</reference>
<proteinExistence type="predicted"/>